<dbReference type="EnsemblPlants" id="evm.model.03.1507">
    <property type="protein sequence ID" value="cds.evm.model.03.1507"/>
    <property type="gene ID" value="evm.TU.03.1507"/>
</dbReference>
<dbReference type="Gramene" id="evm.model.03.1507">
    <property type="protein sequence ID" value="cds.evm.model.03.1507"/>
    <property type="gene ID" value="evm.TU.03.1507"/>
</dbReference>
<accession>A0A803P5J1</accession>
<evidence type="ECO:0000256" key="3">
    <source>
        <dbReference type="SAM" id="Phobius"/>
    </source>
</evidence>
<dbReference type="GO" id="GO:0009506">
    <property type="term" value="C:plasmodesma"/>
    <property type="evidence" value="ECO:0007669"/>
    <property type="project" value="TreeGrafter"/>
</dbReference>
<keyword evidence="5" id="KW-1185">Reference proteome</keyword>
<keyword evidence="3" id="KW-0812">Transmembrane</keyword>
<dbReference type="EMBL" id="UZAU01000314">
    <property type="status" value="NOT_ANNOTATED_CDS"/>
    <property type="molecule type" value="Genomic_DNA"/>
</dbReference>
<evidence type="ECO:0000256" key="1">
    <source>
        <dbReference type="ARBA" id="ARBA00004370"/>
    </source>
</evidence>
<keyword evidence="3" id="KW-1133">Transmembrane helix</keyword>
<dbReference type="OMA" id="APWANGA"/>
<dbReference type="AlphaFoldDB" id="A0A803P5J1"/>
<evidence type="ECO:0000256" key="2">
    <source>
        <dbReference type="ARBA" id="ARBA00023136"/>
    </source>
</evidence>
<proteinExistence type="predicted"/>
<protein>
    <recommendedName>
        <fullName evidence="6">Late embryogenesis abundant protein LEA-2 subgroup domain-containing protein</fullName>
    </recommendedName>
</protein>
<dbReference type="PANTHER" id="PTHR31415:SF109">
    <property type="entry name" value="NDR1_HIN1-LIKE PROTEIN 10"/>
    <property type="match status" value="1"/>
</dbReference>
<reference evidence="4" key="2">
    <citation type="submission" date="2021-03" db="UniProtKB">
        <authorList>
            <consortium name="EnsemblPlants"/>
        </authorList>
    </citation>
    <scope>IDENTIFICATION</scope>
</reference>
<evidence type="ECO:0000313" key="4">
    <source>
        <dbReference type="EnsemblPlants" id="cds.evm.model.03.1507"/>
    </source>
</evidence>
<evidence type="ECO:0000313" key="5">
    <source>
        <dbReference type="Proteomes" id="UP000596661"/>
    </source>
</evidence>
<sequence>MLQLQSLFKNLQPELNCIRCQKLDCSRVSMIMALLSQDMFPEVITKILSHQAPWANGAPACCLFCFLVTLFVISSIIFLLIFLPQEPKFTITDASLTQFNLSATNFNSNNKLLIYKLSLNVTFRNPNNKVGFYFDRVRVIANYRKKRFALVTLNNTTPFYQGRKNTTVLHHVVLEGQQTMSFKEKDDEHYELETSSGVYSIDVKLALKLRVRYGKIKTKYFKPPTINCNNLKLSLSNHNDHRENGGLNFKPVKCKNIHIFTSESGEVYR</sequence>
<organism evidence="4 5">
    <name type="scientific">Cannabis sativa</name>
    <name type="common">Hemp</name>
    <name type="synonym">Marijuana</name>
    <dbReference type="NCBI Taxonomy" id="3483"/>
    <lineage>
        <taxon>Eukaryota</taxon>
        <taxon>Viridiplantae</taxon>
        <taxon>Streptophyta</taxon>
        <taxon>Embryophyta</taxon>
        <taxon>Tracheophyta</taxon>
        <taxon>Spermatophyta</taxon>
        <taxon>Magnoliopsida</taxon>
        <taxon>eudicotyledons</taxon>
        <taxon>Gunneridae</taxon>
        <taxon>Pentapetalae</taxon>
        <taxon>rosids</taxon>
        <taxon>fabids</taxon>
        <taxon>Rosales</taxon>
        <taxon>Cannabaceae</taxon>
        <taxon>Cannabis</taxon>
    </lineage>
</organism>
<dbReference type="Proteomes" id="UP000596661">
    <property type="component" value="Chromosome 3"/>
</dbReference>
<dbReference type="InterPro" id="IPR044839">
    <property type="entry name" value="NDR1-like"/>
</dbReference>
<reference evidence="4" key="1">
    <citation type="submission" date="2018-11" db="EMBL/GenBank/DDBJ databases">
        <authorList>
            <person name="Grassa J C."/>
        </authorList>
    </citation>
    <scope>NUCLEOTIDE SEQUENCE [LARGE SCALE GENOMIC DNA]</scope>
</reference>
<evidence type="ECO:0008006" key="6">
    <source>
        <dbReference type="Google" id="ProtNLM"/>
    </source>
</evidence>
<dbReference type="GO" id="GO:0098542">
    <property type="term" value="P:defense response to other organism"/>
    <property type="evidence" value="ECO:0007669"/>
    <property type="project" value="InterPro"/>
</dbReference>
<dbReference type="GO" id="GO:0005886">
    <property type="term" value="C:plasma membrane"/>
    <property type="evidence" value="ECO:0007669"/>
    <property type="project" value="TreeGrafter"/>
</dbReference>
<keyword evidence="2 3" id="KW-0472">Membrane</keyword>
<feature type="transmembrane region" description="Helical" evidence="3">
    <location>
        <begin position="57"/>
        <end position="83"/>
    </location>
</feature>
<dbReference type="PANTHER" id="PTHR31415">
    <property type="entry name" value="OS05G0367900 PROTEIN"/>
    <property type="match status" value="1"/>
</dbReference>
<name>A0A803P5J1_CANSA</name>
<comment type="subcellular location">
    <subcellularLocation>
        <location evidence="1">Membrane</location>
    </subcellularLocation>
</comment>